<accession>A0A8B8M7Y6</accession>
<dbReference type="AlphaFoldDB" id="A0A8B8M7Y6"/>
<name>A0A8B8M7Y6_ABRPR</name>
<dbReference type="Proteomes" id="UP000694853">
    <property type="component" value="Unplaced"/>
</dbReference>
<feature type="region of interest" description="Disordered" evidence="1">
    <location>
        <begin position="32"/>
        <end position="84"/>
    </location>
</feature>
<evidence type="ECO:0000313" key="3">
    <source>
        <dbReference type="RefSeq" id="XP_027363184.1"/>
    </source>
</evidence>
<dbReference type="GeneID" id="113870867"/>
<dbReference type="KEGG" id="aprc:113870867"/>
<evidence type="ECO:0000313" key="2">
    <source>
        <dbReference type="Proteomes" id="UP000694853"/>
    </source>
</evidence>
<dbReference type="PANTHER" id="PTHR38221">
    <property type="entry name" value="BNAA04G14260D PROTEIN"/>
    <property type="match status" value="1"/>
</dbReference>
<dbReference type="PANTHER" id="PTHR38221:SF1">
    <property type="entry name" value="OVULE PROTEIN"/>
    <property type="match status" value="1"/>
</dbReference>
<feature type="region of interest" description="Disordered" evidence="1">
    <location>
        <begin position="96"/>
        <end position="120"/>
    </location>
</feature>
<gene>
    <name evidence="3" type="primary">LOC113870867</name>
</gene>
<protein>
    <submittedName>
        <fullName evidence="3">Uncharacterized protein LOC113870867</fullName>
    </submittedName>
</protein>
<evidence type="ECO:0000256" key="1">
    <source>
        <dbReference type="SAM" id="MobiDB-lite"/>
    </source>
</evidence>
<dbReference type="RefSeq" id="XP_027363184.1">
    <property type="nucleotide sequence ID" value="XM_027507383.1"/>
</dbReference>
<reference evidence="3" key="2">
    <citation type="submission" date="2025-08" db="UniProtKB">
        <authorList>
            <consortium name="RefSeq"/>
        </authorList>
    </citation>
    <scope>IDENTIFICATION</scope>
    <source>
        <tissue evidence="3">Young leaves</tissue>
    </source>
</reference>
<keyword evidence="2" id="KW-1185">Reference proteome</keyword>
<organism evidence="2 3">
    <name type="scientific">Abrus precatorius</name>
    <name type="common">Indian licorice</name>
    <name type="synonym">Glycine abrus</name>
    <dbReference type="NCBI Taxonomy" id="3816"/>
    <lineage>
        <taxon>Eukaryota</taxon>
        <taxon>Viridiplantae</taxon>
        <taxon>Streptophyta</taxon>
        <taxon>Embryophyta</taxon>
        <taxon>Tracheophyta</taxon>
        <taxon>Spermatophyta</taxon>
        <taxon>Magnoliopsida</taxon>
        <taxon>eudicotyledons</taxon>
        <taxon>Gunneridae</taxon>
        <taxon>Pentapetalae</taxon>
        <taxon>rosids</taxon>
        <taxon>fabids</taxon>
        <taxon>Fabales</taxon>
        <taxon>Fabaceae</taxon>
        <taxon>Papilionoideae</taxon>
        <taxon>50 kb inversion clade</taxon>
        <taxon>NPAAA clade</taxon>
        <taxon>indigoferoid/millettioid clade</taxon>
        <taxon>Abreae</taxon>
        <taxon>Abrus</taxon>
    </lineage>
</organism>
<dbReference type="OrthoDB" id="1436373at2759"/>
<sequence length="219" mass="24406">MAESHTHNNDPYAFLLELSRISMSQEKLLNHTPFVGEDTLNSQETEDDVPQDVFHTPPEESSPPSSEDLGRNSELGVSGCTRGKRQFDDWGVLKRGLSDLGEPSVNKSKLSEPSLGFDSDKLVEGNRSVEASGMRQAQGLRVLPPSLRGRLENAASGKGQGREENQIPVFNALKLFSKNSREDDDILDSLTLFQVAKRRGITFPRPRWWPDGDNFNPQE</sequence>
<reference evidence="2" key="1">
    <citation type="journal article" date="2019" name="Toxins">
        <title>Detection of Abrin-Like and Prepropulchellin-Like Toxin Genes and Transcripts Using Whole Genome Sequencing and Full-Length Transcript Sequencing of Abrus precatorius.</title>
        <authorList>
            <person name="Hovde B.T."/>
            <person name="Daligault H.E."/>
            <person name="Hanschen E.R."/>
            <person name="Kunde Y.A."/>
            <person name="Johnson M.B."/>
            <person name="Starkenburg S.R."/>
            <person name="Johnson S.L."/>
        </authorList>
    </citation>
    <scope>NUCLEOTIDE SEQUENCE [LARGE SCALE GENOMIC DNA]</scope>
</reference>
<proteinExistence type="predicted"/>